<keyword evidence="1" id="KW-0812">Transmembrane</keyword>
<name>A0A0K2UCQ3_LEPSM</name>
<proteinExistence type="predicted"/>
<keyword evidence="1" id="KW-0472">Membrane</keyword>
<organism evidence="2">
    <name type="scientific">Lepeophtheirus salmonis</name>
    <name type="common">Salmon louse</name>
    <name type="synonym">Caligus salmonis</name>
    <dbReference type="NCBI Taxonomy" id="72036"/>
    <lineage>
        <taxon>Eukaryota</taxon>
        <taxon>Metazoa</taxon>
        <taxon>Ecdysozoa</taxon>
        <taxon>Arthropoda</taxon>
        <taxon>Crustacea</taxon>
        <taxon>Multicrustacea</taxon>
        <taxon>Hexanauplia</taxon>
        <taxon>Copepoda</taxon>
        <taxon>Siphonostomatoida</taxon>
        <taxon>Caligidae</taxon>
        <taxon>Lepeophtheirus</taxon>
    </lineage>
</organism>
<feature type="transmembrane region" description="Helical" evidence="1">
    <location>
        <begin position="24"/>
        <end position="46"/>
    </location>
</feature>
<protein>
    <submittedName>
        <fullName evidence="2">Uncharacterized protein</fullName>
    </submittedName>
</protein>
<evidence type="ECO:0000256" key="1">
    <source>
        <dbReference type="SAM" id="Phobius"/>
    </source>
</evidence>
<reference evidence="2" key="1">
    <citation type="submission" date="2014-05" db="EMBL/GenBank/DDBJ databases">
        <authorList>
            <person name="Chronopoulou M."/>
        </authorList>
    </citation>
    <scope>NUCLEOTIDE SEQUENCE</scope>
    <source>
        <tissue evidence="2">Whole organism</tissue>
    </source>
</reference>
<dbReference type="AlphaFoldDB" id="A0A0K2UCQ3"/>
<accession>A0A0K2UCQ3</accession>
<keyword evidence="1" id="KW-1133">Transmembrane helix</keyword>
<dbReference type="EMBL" id="HACA01018120">
    <property type="protein sequence ID" value="CDW35481.1"/>
    <property type="molecule type" value="Transcribed_RNA"/>
</dbReference>
<sequence length="81" mass="9003">MAWSQKFLIVKPHPVQRSLLTKTLSAYAGITLFFVLAAGQNCFASLKKTKHSITLKKAGCHCCDACRTRLFSLLNVNKSFV</sequence>
<evidence type="ECO:0000313" key="2">
    <source>
        <dbReference type="EMBL" id="CDW35481.1"/>
    </source>
</evidence>